<evidence type="ECO:0000256" key="8">
    <source>
        <dbReference type="ARBA" id="ARBA00022801"/>
    </source>
</evidence>
<dbReference type="InterPro" id="IPR014015">
    <property type="entry name" value="Helicase_SF3_DNA-vir"/>
</dbReference>
<dbReference type="EMBL" id="MN615704">
    <property type="protein sequence ID" value="QJI54731.1"/>
    <property type="molecule type" value="Genomic_DNA"/>
</dbReference>
<dbReference type="GO" id="GO:0046872">
    <property type="term" value="F:metal ion binding"/>
    <property type="evidence" value="ECO:0007669"/>
    <property type="project" value="UniProtKB-KW"/>
</dbReference>
<feature type="region of interest" description="Disordered" evidence="13">
    <location>
        <begin position="525"/>
        <end position="547"/>
    </location>
</feature>
<keyword evidence="4 12" id="KW-0540">Nuclease</keyword>
<evidence type="ECO:0000256" key="2">
    <source>
        <dbReference type="ARBA" id="ARBA00022562"/>
    </source>
</evidence>
<dbReference type="GO" id="GO:0019079">
    <property type="term" value="P:viral genome replication"/>
    <property type="evidence" value="ECO:0007669"/>
    <property type="project" value="InterPro"/>
</dbReference>
<name>A0A6M3YRR3_9VIRU</name>
<evidence type="ECO:0000256" key="1">
    <source>
        <dbReference type="ARBA" id="ARBA00004147"/>
    </source>
</evidence>
<accession>A0A6M3YRR3</accession>
<evidence type="ECO:0000256" key="5">
    <source>
        <dbReference type="ARBA" id="ARBA00022723"/>
    </source>
</evidence>
<dbReference type="Gene3D" id="3.40.50.300">
    <property type="entry name" value="P-loop containing nucleotide triphosphate hydrolases"/>
    <property type="match status" value="1"/>
</dbReference>
<protein>
    <submittedName>
        <fullName evidence="16">Putative non-structural protein</fullName>
    </submittedName>
</protein>
<evidence type="ECO:0000259" key="14">
    <source>
        <dbReference type="PROSITE" id="PS51206"/>
    </source>
</evidence>
<dbReference type="GO" id="GO:0016787">
    <property type="term" value="F:hydrolase activity"/>
    <property type="evidence" value="ECO:0007669"/>
    <property type="project" value="UniProtKB-KW"/>
</dbReference>
<organism evidence="16">
    <name type="scientific">Bovine copiparvovirus 3</name>
    <dbReference type="NCBI Taxonomy" id="2731271"/>
    <lineage>
        <taxon>Viruses</taxon>
        <taxon>Monodnaviria</taxon>
        <taxon>Shotokuvirae</taxon>
        <taxon>Cossaviricota</taxon>
        <taxon>Quintoviricetes</taxon>
        <taxon>Piccovirales</taxon>
        <taxon>Parvoviridae</taxon>
        <taxon>Parvovirinae</taxon>
        <taxon>Copiparvovirus</taxon>
    </lineage>
</organism>
<dbReference type="InterPro" id="IPR049901">
    <property type="entry name" value="PV_NS1-NUC"/>
</dbReference>
<evidence type="ECO:0000256" key="9">
    <source>
        <dbReference type="ARBA" id="ARBA00022840"/>
    </source>
</evidence>
<evidence type="ECO:0000256" key="7">
    <source>
        <dbReference type="ARBA" id="ARBA00022759"/>
    </source>
</evidence>
<dbReference type="Pfam" id="PF08724">
    <property type="entry name" value="Rep_N"/>
    <property type="match status" value="1"/>
</dbReference>
<feature type="compositionally biased region" description="Basic residues" evidence="13">
    <location>
        <begin position="536"/>
        <end position="547"/>
    </location>
</feature>
<feature type="short sequence motif" description="RCR-2" evidence="12">
    <location>
        <begin position="94"/>
        <end position="96"/>
    </location>
</feature>
<comment type="subcellular location">
    <subcellularLocation>
        <location evidence="1 12">Host nucleus</location>
    </subcellularLocation>
</comment>
<evidence type="ECO:0000256" key="6">
    <source>
        <dbReference type="ARBA" id="ARBA00022741"/>
    </source>
</evidence>
<dbReference type="SUPFAM" id="SSF52540">
    <property type="entry name" value="P-loop containing nucleoside triphosphate hydrolases"/>
    <property type="match status" value="1"/>
</dbReference>
<dbReference type="Gene3D" id="3.40.1310.20">
    <property type="match status" value="1"/>
</dbReference>
<keyword evidence="10 12" id="KW-0190">Covalent protein-DNA linkage</keyword>
<evidence type="ECO:0000256" key="10">
    <source>
        <dbReference type="ARBA" id="ARBA00023124"/>
    </source>
</evidence>
<dbReference type="GO" id="GO:0004519">
    <property type="term" value="F:endonuclease activity"/>
    <property type="evidence" value="ECO:0007669"/>
    <property type="project" value="UniProtKB-UniRule"/>
</dbReference>
<proteinExistence type="predicted"/>
<dbReference type="GO" id="GO:0005524">
    <property type="term" value="F:ATP binding"/>
    <property type="evidence" value="ECO:0007669"/>
    <property type="project" value="UniProtKB-KW"/>
</dbReference>
<keyword evidence="9" id="KW-0067">ATP-binding</keyword>
<feature type="active site" description="For nuclease activity" evidence="12">
    <location>
        <position position="153"/>
    </location>
</feature>
<keyword evidence="5" id="KW-0479">Metal-binding</keyword>
<evidence type="ECO:0000256" key="12">
    <source>
        <dbReference type="PROSITE-ProRule" id="PRU01366"/>
    </source>
</evidence>
<keyword evidence="3 12" id="KW-0235">DNA replication</keyword>
<keyword evidence="11 12" id="KW-0238">DNA-binding</keyword>
<reference evidence="16" key="1">
    <citation type="journal article" date="2020" name="Virus Genes">
        <title>Identification of a novel bovine copiparvovirus in pooled fetal bovine serum.</title>
        <authorList>
            <person name="Baylis S.A."/>
            <person name="Miskey C."/>
            <person name="Bluemel J."/>
            <person name="Kaiser M."/>
            <person name="Kapusinszky B."/>
            <person name="Delwart E."/>
        </authorList>
    </citation>
    <scope>NUCLEOTIDE SEQUENCE</scope>
    <source>
        <strain evidence="16">MK1</strain>
    </source>
</reference>
<dbReference type="GO" id="GO:0006260">
    <property type="term" value="P:DNA replication"/>
    <property type="evidence" value="ECO:0007669"/>
    <property type="project" value="UniProtKB-UniRule"/>
</dbReference>
<dbReference type="GO" id="GO:0042025">
    <property type="term" value="C:host cell nucleus"/>
    <property type="evidence" value="ECO:0007669"/>
    <property type="project" value="UniProtKB-SubCell"/>
</dbReference>
<evidence type="ECO:0000313" key="16">
    <source>
        <dbReference type="EMBL" id="QJI54731.1"/>
    </source>
</evidence>
<dbReference type="GO" id="GO:0003677">
    <property type="term" value="F:DNA binding"/>
    <property type="evidence" value="ECO:0007669"/>
    <property type="project" value="UniProtKB-UniRule"/>
</dbReference>
<dbReference type="InterPro" id="IPR027417">
    <property type="entry name" value="P-loop_NTPase"/>
</dbReference>
<evidence type="ECO:0000259" key="15">
    <source>
        <dbReference type="PROSITE" id="PS52022"/>
    </source>
</evidence>
<feature type="domain" description="SF3 helicase" evidence="14">
    <location>
        <begin position="305"/>
        <end position="460"/>
    </location>
</feature>
<feature type="short sequence motif" description="RCR-3" evidence="12">
    <location>
        <begin position="153"/>
        <end position="157"/>
    </location>
</feature>
<keyword evidence="8 12" id="KW-0378">Hydrolase</keyword>
<sequence>MAFSYWSGVLHVPSDTVNNLTPNGRQLLVQRQPTIHTPSNWIFSEEDPDSFWVIRYCDLFIQNLDRQLHIQQIGNNTLHYFAQLEKGPLSKAWHLHLCLSASVGDPRHTSKLIQKVEHQTCNECFGRTQNTWQPNKNSNGSWKTVDNEFIIHYFLTKLPYKECTYAWTNLEGKIGEACNNIEKRKIILKSFENDSGQPPVFKASTGDKLKSLVDYCIKYSLFSPNDFRKNCRDVYMTYACTQPGNHMLTTACAIAKEEAMERKPLGLQLANFASELDAENWCNKADSVEIGGNKIYDIMILNGYDPIMVAYAFYNWAMQKTGKRNTIWLYGPATTGKTILARGIATGAISYGCVNWNNQNFPFQDISGAAVGWWEEGKVTEASVEQTKALLGGGKIRIDIKCKPSVEINSPPFIMTSNVDMTQVYSGNTISWEHRKPLQDRMIKITLDKKLPPDYGVITPKMVIDFFRYGAFIEHHSILDQLSHCTWKSPKDIPHIIPKVNFVRSNSTVEKPLTREFAEEERAAMEDLDSYFPPAPKKKKGKTKLNN</sequence>
<dbReference type="PROSITE" id="PS52022">
    <property type="entry name" value="PV_NS1_NUC"/>
    <property type="match status" value="1"/>
</dbReference>
<evidence type="ECO:0000256" key="3">
    <source>
        <dbReference type="ARBA" id="ARBA00022705"/>
    </source>
</evidence>
<evidence type="ECO:0000256" key="13">
    <source>
        <dbReference type="SAM" id="MobiDB-lite"/>
    </source>
</evidence>
<keyword evidence="2 12" id="KW-1048">Host nucleus</keyword>
<evidence type="ECO:0000256" key="11">
    <source>
        <dbReference type="ARBA" id="ARBA00023125"/>
    </source>
</evidence>
<dbReference type="InterPro" id="IPR001257">
    <property type="entry name" value="Parvovirus_NS1_helicase"/>
</dbReference>
<keyword evidence="6 12" id="KW-0547">Nucleotide-binding</keyword>
<dbReference type="SUPFAM" id="SSF55464">
    <property type="entry name" value="Origin of replication-binding domain, RBD-like"/>
    <property type="match status" value="1"/>
</dbReference>
<dbReference type="Pfam" id="PF01057">
    <property type="entry name" value="Parvo_NS1"/>
    <property type="match status" value="1"/>
</dbReference>
<evidence type="ECO:0000256" key="4">
    <source>
        <dbReference type="ARBA" id="ARBA00022722"/>
    </source>
</evidence>
<feature type="domain" description="PV NS1-Nuc" evidence="15">
    <location>
        <begin position="1"/>
        <end position="198"/>
    </location>
</feature>
<keyword evidence="7 12" id="KW-0255">Endonuclease</keyword>
<dbReference type="InterPro" id="IPR014835">
    <property type="entry name" value="NS1-Nuc"/>
</dbReference>
<dbReference type="PROSITE" id="PS51206">
    <property type="entry name" value="SF3_HELICASE_1"/>
    <property type="match status" value="1"/>
</dbReference>